<proteinExistence type="predicted"/>
<dbReference type="InterPro" id="IPR014710">
    <property type="entry name" value="RmlC-like_jellyroll"/>
</dbReference>
<dbReference type="Pfam" id="PF12833">
    <property type="entry name" value="HTH_18"/>
    <property type="match status" value="1"/>
</dbReference>
<gene>
    <name evidence="6" type="ORF">QV13_08000</name>
</gene>
<evidence type="ECO:0000313" key="7">
    <source>
        <dbReference type="Proteomes" id="UP000094412"/>
    </source>
</evidence>
<reference evidence="6 7" key="1">
    <citation type="submission" date="2016-08" db="EMBL/GenBank/DDBJ databases">
        <title>Whole genome sequence of Mesorhizobium sp. strain UASWS1009 isolated from industrial sewage.</title>
        <authorList>
            <person name="Crovadore J."/>
            <person name="Calmin G."/>
            <person name="Chablais R."/>
            <person name="Cochard B."/>
            <person name="Lefort F."/>
        </authorList>
    </citation>
    <scope>NUCLEOTIDE SEQUENCE [LARGE SCALE GENOMIC DNA]</scope>
    <source>
        <strain evidence="6 7">UASWS1009</strain>
    </source>
</reference>
<dbReference type="InterPro" id="IPR018062">
    <property type="entry name" value="HTH_AraC-typ_CS"/>
</dbReference>
<dbReference type="OrthoDB" id="345413at2"/>
<accession>A0A1C2E0R3</accession>
<keyword evidence="2" id="KW-0238">DNA-binding</keyword>
<dbReference type="InterPro" id="IPR003313">
    <property type="entry name" value="AraC-bd"/>
</dbReference>
<sequence>MTKSLRFRGEKAFSVPGEEFLIERHIADTMAIAHWHNHVEINLLMKGRMNYLFNGRQEEVEAGKLVLFWAAIPHRTIDVSKNAPLICIYLPLVDFLGLSIDRRIRQDIMQGRFLTDPRPAWADTAQMSRWAQEWEEGKPTRRRLAADEVRLRVKRLVLDTLETPHIEHRPTVAPINSAAVQRAEALTELIGARHAGSLSLTKLAKLSGIHPSTANRTFREVLGVSVNEYLIRYRLAQAIQRLADTNDPVLQIAYDCGFGSSSRFYDLFKHRTGMTPKVFRARVGRAGAPDVDHD</sequence>
<dbReference type="InterPro" id="IPR011051">
    <property type="entry name" value="RmlC_Cupin_sf"/>
</dbReference>
<dbReference type="STRING" id="1566387.QV13_08000"/>
<dbReference type="PANTHER" id="PTHR46796">
    <property type="entry name" value="HTH-TYPE TRANSCRIPTIONAL ACTIVATOR RHAS-RELATED"/>
    <property type="match status" value="1"/>
</dbReference>
<protein>
    <submittedName>
        <fullName evidence="6">AraC family transcriptional regulator</fullName>
    </submittedName>
</protein>
<dbReference type="InterPro" id="IPR020449">
    <property type="entry name" value="Tscrpt_reg_AraC-type_HTH"/>
</dbReference>
<keyword evidence="4" id="KW-0804">Transcription</keyword>
<keyword evidence="1" id="KW-0805">Transcription regulation</keyword>
<dbReference type="RefSeq" id="WP_065997463.1">
    <property type="nucleotide sequence ID" value="NZ_MDEO01000029.1"/>
</dbReference>
<keyword evidence="3" id="KW-0010">Activator</keyword>
<evidence type="ECO:0000256" key="4">
    <source>
        <dbReference type="ARBA" id="ARBA00023163"/>
    </source>
</evidence>
<dbReference type="PANTHER" id="PTHR46796:SF6">
    <property type="entry name" value="ARAC SUBFAMILY"/>
    <property type="match status" value="1"/>
</dbReference>
<dbReference type="GO" id="GO:0043565">
    <property type="term" value="F:sequence-specific DNA binding"/>
    <property type="evidence" value="ECO:0007669"/>
    <property type="project" value="InterPro"/>
</dbReference>
<dbReference type="PROSITE" id="PS01124">
    <property type="entry name" value="HTH_ARAC_FAMILY_2"/>
    <property type="match status" value="1"/>
</dbReference>
<dbReference type="EMBL" id="MDEO01000029">
    <property type="protein sequence ID" value="OCX20620.1"/>
    <property type="molecule type" value="Genomic_DNA"/>
</dbReference>
<feature type="domain" description="HTH araC/xylS-type" evidence="5">
    <location>
        <begin position="184"/>
        <end position="282"/>
    </location>
</feature>
<dbReference type="PROSITE" id="PS00041">
    <property type="entry name" value="HTH_ARAC_FAMILY_1"/>
    <property type="match status" value="1"/>
</dbReference>
<evidence type="ECO:0000256" key="2">
    <source>
        <dbReference type="ARBA" id="ARBA00023125"/>
    </source>
</evidence>
<dbReference type="Gene3D" id="1.10.10.60">
    <property type="entry name" value="Homeodomain-like"/>
    <property type="match status" value="2"/>
</dbReference>
<dbReference type="SMART" id="SM00342">
    <property type="entry name" value="HTH_ARAC"/>
    <property type="match status" value="1"/>
</dbReference>
<dbReference type="Gene3D" id="2.60.120.10">
    <property type="entry name" value="Jelly Rolls"/>
    <property type="match status" value="1"/>
</dbReference>
<dbReference type="InterPro" id="IPR050204">
    <property type="entry name" value="AraC_XylS_family_regulators"/>
</dbReference>
<dbReference type="SUPFAM" id="SSF51182">
    <property type="entry name" value="RmlC-like cupins"/>
    <property type="match status" value="1"/>
</dbReference>
<dbReference type="Pfam" id="PF02311">
    <property type="entry name" value="AraC_binding"/>
    <property type="match status" value="1"/>
</dbReference>
<organism evidence="6 7">
    <name type="scientific">Mesorhizobium hungaricum</name>
    <dbReference type="NCBI Taxonomy" id="1566387"/>
    <lineage>
        <taxon>Bacteria</taxon>
        <taxon>Pseudomonadati</taxon>
        <taxon>Pseudomonadota</taxon>
        <taxon>Alphaproteobacteria</taxon>
        <taxon>Hyphomicrobiales</taxon>
        <taxon>Phyllobacteriaceae</taxon>
        <taxon>Mesorhizobium</taxon>
    </lineage>
</organism>
<evidence type="ECO:0000256" key="3">
    <source>
        <dbReference type="ARBA" id="ARBA00023159"/>
    </source>
</evidence>
<evidence type="ECO:0000259" key="5">
    <source>
        <dbReference type="PROSITE" id="PS01124"/>
    </source>
</evidence>
<name>A0A1C2E0R3_9HYPH</name>
<keyword evidence="7" id="KW-1185">Reference proteome</keyword>
<evidence type="ECO:0000313" key="6">
    <source>
        <dbReference type="EMBL" id="OCX20620.1"/>
    </source>
</evidence>
<dbReference type="PRINTS" id="PR00032">
    <property type="entry name" value="HTHARAC"/>
</dbReference>
<dbReference type="SUPFAM" id="SSF46689">
    <property type="entry name" value="Homeodomain-like"/>
    <property type="match status" value="1"/>
</dbReference>
<dbReference type="InterPro" id="IPR009057">
    <property type="entry name" value="Homeodomain-like_sf"/>
</dbReference>
<dbReference type="GO" id="GO:0003700">
    <property type="term" value="F:DNA-binding transcription factor activity"/>
    <property type="evidence" value="ECO:0007669"/>
    <property type="project" value="InterPro"/>
</dbReference>
<dbReference type="Proteomes" id="UP000094412">
    <property type="component" value="Unassembled WGS sequence"/>
</dbReference>
<evidence type="ECO:0000256" key="1">
    <source>
        <dbReference type="ARBA" id="ARBA00023015"/>
    </source>
</evidence>
<comment type="caution">
    <text evidence="6">The sequence shown here is derived from an EMBL/GenBank/DDBJ whole genome shotgun (WGS) entry which is preliminary data.</text>
</comment>
<dbReference type="AlphaFoldDB" id="A0A1C2E0R3"/>
<dbReference type="InterPro" id="IPR018060">
    <property type="entry name" value="HTH_AraC"/>
</dbReference>